<dbReference type="KEGG" id="rue:DT065_16255"/>
<evidence type="ECO:0000259" key="1">
    <source>
        <dbReference type="PROSITE" id="PS51340"/>
    </source>
</evidence>
<dbReference type="GO" id="GO:0030170">
    <property type="term" value="F:pyridoxal phosphate binding"/>
    <property type="evidence" value="ECO:0007669"/>
    <property type="project" value="InterPro"/>
</dbReference>
<feature type="domain" description="MOSC" evidence="1">
    <location>
        <begin position="16"/>
        <end position="142"/>
    </location>
</feature>
<dbReference type="Gene3D" id="2.40.33.20">
    <property type="entry name" value="PK beta-barrel domain-like"/>
    <property type="match status" value="1"/>
</dbReference>
<dbReference type="SUPFAM" id="SSF50800">
    <property type="entry name" value="PK beta-barrel domain-like"/>
    <property type="match status" value="1"/>
</dbReference>
<evidence type="ECO:0000313" key="2">
    <source>
        <dbReference type="EMBL" id="AXF57390.1"/>
    </source>
</evidence>
<evidence type="ECO:0000313" key="3">
    <source>
        <dbReference type="Proteomes" id="UP000252100"/>
    </source>
</evidence>
<name>A0A345C2F9_9BACI</name>
<proteinExistence type="predicted"/>
<gene>
    <name evidence="2" type="ORF">DT065_16255</name>
</gene>
<dbReference type="PROSITE" id="PS51340">
    <property type="entry name" value="MOSC"/>
    <property type="match status" value="1"/>
</dbReference>
<keyword evidence="3" id="KW-1185">Reference proteome</keyword>
<reference evidence="2 3" key="1">
    <citation type="journal article" date="2018" name="J. Microbiol.">
        <title>Salicibibacter kimchii gen. nov., sp. nov., a moderately halophilic and alkalitolerant bacterium in the family Bacillaceae, isolated from kimchi.</title>
        <authorList>
            <person name="Jang J.Y."/>
            <person name="Oh Y.J."/>
            <person name="Lim S.K."/>
            <person name="Park H.K."/>
            <person name="Lee C."/>
            <person name="Kim J.Y."/>
            <person name="Lee M.A."/>
            <person name="Choi H.J."/>
        </authorList>
    </citation>
    <scope>NUCLEOTIDE SEQUENCE [LARGE SCALE GENOMIC DNA]</scope>
    <source>
        <strain evidence="2 3">NKC1-1</strain>
    </source>
</reference>
<dbReference type="OrthoDB" id="1550913at2"/>
<organism evidence="2 3">
    <name type="scientific">Salicibibacter kimchii</name>
    <dbReference type="NCBI Taxonomy" id="2099786"/>
    <lineage>
        <taxon>Bacteria</taxon>
        <taxon>Bacillati</taxon>
        <taxon>Bacillota</taxon>
        <taxon>Bacilli</taxon>
        <taxon>Bacillales</taxon>
        <taxon>Bacillaceae</taxon>
        <taxon>Salicibibacter</taxon>
    </lineage>
</organism>
<dbReference type="Pfam" id="PF03473">
    <property type="entry name" value="MOSC"/>
    <property type="match status" value="1"/>
</dbReference>
<accession>A0A345C2F9</accession>
<dbReference type="PANTHER" id="PTHR36930">
    <property type="entry name" value="METAL-SULFUR CLUSTER BIOSYNTHESIS PROTEINS YUAD-RELATED"/>
    <property type="match status" value="1"/>
</dbReference>
<dbReference type="GO" id="GO:0003824">
    <property type="term" value="F:catalytic activity"/>
    <property type="evidence" value="ECO:0007669"/>
    <property type="project" value="InterPro"/>
</dbReference>
<dbReference type="Proteomes" id="UP000252100">
    <property type="component" value="Chromosome"/>
</dbReference>
<protein>
    <submittedName>
        <fullName evidence="2">Sulfurase</fullName>
    </submittedName>
</protein>
<dbReference type="AlphaFoldDB" id="A0A345C2F9"/>
<dbReference type="EMBL" id="CP031092">
    <property type="protein sequence ID" value="AXF57390.1"/>
    <property type="molecule type" value="Genomic_DNA"/>
</dbReference>
<dbReference type="GO" id="GO:0030151">
    <property type="term" value="F:molybdenum ion binding"/>
    <property type="evidence" value="ECO:0007669"/>
    <property type="project" value="InterPro"/>
</dbReference>
<dbReference type="InterPro" id="IPR005302">
    <property type="entry name" value="MoCF_Sase_C"/>
</dbReference>
<dbReference type="PANTHER" id="PTHR36930:SF1">
    <property type="entry name" value="MOSC DOMAIN-CONTAINING PROTEIN"/>
    <property type="match status" value="1"/>
</dbReference>
<sequence>MKRQLTNIWIKRMKGGPMDPVAFFEKNKGIVGNANQGGRRQVTIMEEEIWEEVMNELGSSLDPSKRRAHLLINGVSLKESRGKTLHIGDNSIEIYGETKPCRQMDETLPGLKDAMFPEWRGVAFGEVLTNGTIGQGDPIELVDKHERVARG</sequence>
<dbReference type="InterPro" id="IPR011037">
    <property type="entry name" value="Pyrv_Knase-like_insert_dom_sf"/>
</dbReference>
<dbReference type="InterPro" id="IPR052716">
    <property type="entry name" value="MOSC_domain"/>
</dbReference>